<feature type="transmembrane region" description="Helical" evidence="1">
    <location>
        <begin position="32"/>
        <end position="51"/>
    </location>
</feature>
<comment type="caution">
    <text evidence="2">The sequence shown here is derived from an EMBL/GenBank/DDBJ whole genome shotgun (WGS) entry which is preliminary data.</text>
</comment>
<keyword evidence="1" id="KW-0812">Transmembrane</keyword>
<sequence length="237" mass="28094">MKGKLLDYYKDNVRAYALVFVYVKKEYKMFNLFFWFMVFCLFLVAGASFSYHWNKVLFNYSLLLFPLSIFLFVWGKRKLDLAARTFLENELELMVPLKGWRGEQFNLLQIELIQTFLLDNGLHYKWKIEKLIDSYELEVKNRKLAPLIAPSILLTLTVPNINQYLPYLYKSPDVIKYNAQGYIFIGIFLLSLVVLMLVTVMSRAYQEVKEEVLIQDLILRKNLISILQDVLLKLEEK</sequence>
<reference evidence="2 3" key="1">
    <citation type="submission" date="2016-10" db="EMBL/GenBank/DDBJ databases">
        <title>Paenibacillus species isolates.</title>
        <authorList>
            <person name="Beno S.M."/>
        </authorList>
    </citation>
    <scope>NUCLEOTIDE SEQUENCE [LARGE SCALE GENOMIC DNA]</scope>
    <source>
        <strain evidence="2 3">FSL H7-0604</strain>
    </source>
</reference>
<feature type="transmembrane region" description="Helical" evidence="1">
    <location>
        <begin position="181"/>
        <end position="200"/>
    </location>
</feature>
<proteinExistence type="predicted"/>
<name>A0A1R0X1T2_9BACL</name>
<gene>
    <name evidence="2" type="ORF">BJP51_26490</name>
</gene>
<organism evidence="2 3">
    <name type="scientific">Paenibacillus odorifer</name>
    <dbReference type="NCBI Taxonomy" id="189426"/>
    <lineage>
        <taxon>Bacteria</taxon>
        <taxon>Bacillati</taxon>
        <taxon>Bacillota</taxon>
        <taxon>Bacilli</taxon>
        <taxon>Bacillales</taxon>
        <taxon>Paenibacillaceae</taxon>
        <taxon>Paenibacillus</taxon>
    </lineage>
</organism>
<dbReference type="EMBL" id="MKQP01000040">
    <property type="protein sequence ID" value="OMD26743.1"/>
    <property type="molecule type" value="Genomic_DNA"/>
</dbReference>
<dbReference type="RefSeq" id="WP_076179510.1">
    <property type="nucleotide sequence ID" value="NZ_MKQP01000040.1"/>
</dbReference>
<keyword evidence="1" id="KW-1133">Transmembrane helix</keyword>
<keyword evidence="1" id="KW-0472">Membrane</keyword>
<evidence type="ECO:0000313" key="2">
    <source>
        <dbReference type="EMBL" id="OMD26743.1"/>
    </source>
</evidence>
<dbReference type="Proteomes" id="UP000187465">
    <property type="component" value="Unassembled WGS sequence"/>
</dbReference>
<dbReference type="AlphaFoldDB" id="A0A1R0X1T2"/>
<evidence type="ECO:0000313" key="3">
    <source>
        <dbReference type="Proteomes" id="UP000187465"/>
    </source>
</evidence>
<evidence type="ECO:0000256" key="1">
    <source>
        <dbReference type="SAM" id="Phobius"/>
    </source>
</evidence>
<feature type="transmembrane region" description="Helical" evidence="1">
    <location>
        <begin position="144"/>
        <end position="161"/>
    </location>
</feature>
<feature type="transmembrane region" description="Helical" evidence="1">
    <location>
        <begin position="57"/>
        <end position="74"/>
    </location>
</feature>
<protein>
    <submittedName>
        <fullName evidence="2">Uncharacterized protein</fullName>
    </submittedName>
</protein>
<accession>A0A1R0X1T2</accession>